<dbReference type="AlphaFoldDB" id="A0A7X0FMZ3"/>
<protein>
    <submittedName>
        <fullName evidence="3">L-ascorbate metabolism protein UlaG (Beta-lactamase superfamily)</fullName>
    </submittedName>
</protein>
<dbReference type="InterPro" id="IPR050114">
    <property type="entry name" value="UPF0173_UPF0282_UlaG_hydrolase"/>
</dbReference>
<dbReference type="Pfam" id="PF12706">
    <property type="entry name" value="Lactamase_B_2"/>
    <property type="match status" value="1"/>
</dbReference>
<dbReference type="SMART" id="SM00849">
    <property type="entry name" value="Lactamase_B"/>
    <property type="match status" value="1"/>
</dbReference>
<evidence type="ECO:0000259" key="2">
    <source>
        <dbReference type="SMART" id="SM00849"/>
    </source>
</evidence>
<dbReference type="EMBL" id="JACHML010000001">
    <property type="protein sequence ID" value="MBB6389951.1"/>
    <property type="molecule type" value="Genomic_DNA"/>
</dbReference>
<keyword evidence="4" id="KW-1185">Reference proteome</keyword>
<dbReference type="PANTHER" id="PTHR43546">
    <property type="entry name" value="UPF0173 METAL-DEPENDENT HYDROLASE MJ1163-RELATED"/>
    <property type="match status" value="1"/>
</dbReference>
<dbReference type="Proteomes" id="UP000537775">
    <property type="component" value="Unassembled WGS sequence"/>
</dbReference>
<evidence type="ECO:0000313" key="4">
    <source>
        <dbReference type="Proteomes" id="UP000537775"/>
    </source>
</evidence>
<dbReference type="PANTHER" id="PTHR43546:SF9">
    <property type="entry name" value="L-ASCORBATE-6-PHOSPHATE LACTONASE ULAG-RELATED"/>
    <property type="match status" value="1"/>
</dbReference>
<dbReference type="SUPFAM" id="SSF56281">
    <property type="entry name" value="Metallo-hydrolase/oxidoreductase"/>
    <property type="match status" value="1"/>
</dbReference>
<proteinExistence type="predicted"/>
<dbReference type="GO" id="GO:0016787">
    <property type="term" value="F:hydrolase activity"/>
    <property type="evidence" value="ECO:0007669"/>
    <property type="project" value="UniProtKB-KW"/>
</dbReference>
<keyword evidence="1" id="KW-0378">Hydrolase</keyword>
<name>A0A7X0FMZ3_9MICO</name>
<gene>
    <name evidence="3" type="ORF">HD594_000264</name>
</gene>
<evidence type="ECO:0000313" key="3">
    <source>
        <dbReference type="EMBL" id="MBB6389951.1"/>
    </source>
</evidence>
<accession>A0A7X0FMZ3</accession>
<sequence>MKIRQIRNATLVLEIGEAKILVDPWLEPNATTAFPGPTAPLTVPMNEIVNVDGVILTHLHPDHWDTTAVAELDSDIPIFTQHGADRDRVKAGEVLIVEATGEVWFAVVEGKTFNNVGVLTGNPEFKGVKLHKVPGQHGSDFAIQAAYDILREVMGVVLTSPGEKTLYIAGDTNWNEYVEANITEYQPDIIVVNAGNAKLPGIDDGIIMSPEDVVKVCEAAPDAVVIASHMDAVAHATTTRAELREYLEGVGLSHRVLIPADGETLTF</sequence>
<dbReference type="Gene3D" id="3.60.15.10">
    <property type="entry name" value="Ribonuclease Z/Hydroxyacylglutathione hydrolase-like"/>
    <property type="match status" value="1"/>
</dbReference>
<feature type="domain" description="Metallo-beta-lactamase" evidence="2">
    <location>
        <begin position="6"/>
        <end position="229"/>
    </location>
</feature>
<organism evidence="3 4">
    <name type="scientific">Microbacterium thalassium</name>
    <dbReference type="NCBI Taxonomy" id="362649"/>
    <lineage>
        <taxon>Bacteria</taxon>
        <taxon>Bacillati</taxon>
        <taxon>Actinomycetota</taxon>
        <taxon>Actinomycetes</taxon>
        <taxon>Micrococcales</taxon>
        <taxon>Microbacteriaceae</taxon>
        <taxon>Microbacterium</taxon>
    </lineage>
</organism>
<reference evidence="3 4" key="1">
    <citation type="submission" date="2020-08" db="EMBL/GenBank/DDBJ databases">
        <title>Sequencing the genomes of 1000 actinobacteria strains.</title>
        <authorList>
            <person name="Klenk H.-P."/>
        </authorList>
    </citation>
    <scope>NUCLEOTIDE SEQUENCE [LARGE SCALE GENOMIC DNA]</scope>
    <source>
        <strain evidence="3 4">DSM 12511</strain>
    </source>
</reference>
<evidence type="ECO:0000256" key="1">
    <source>
        <dbReference type="ARBA" id="ARBA00022801"/>
    </source>
</evidence>
<comment type="caution">
    <text evidence="3">The sequence shown here is derived from an EMBL/GenBank/DDBJ whole genome shotgun (WGS) entry which is preliminary data.</text>
</comment>
<dbReference type="InterPro" id="IPR036866">
    <property type="entry name" value="RibonucZ/Hydroxyglut_hydro"/>
</dbReference>
<dbReference type="RefSeq" id="WP_184749226.1">
    <property type="nucleotide sequence ID" value="NZ_BAAAJR010000008.1"/>
</dbReference>
<dbReference type="InterPro" id="IPR001279">
    <property type="entry name" value="Metallo-B-lactamas"/>
</dbReference>